<protein>
    <submittedName>
        <fullName evidence="2">Uncharacterized protein</fullName>
    </submittedName>
</protein>
<dbReference type="Proteomes" id="UP000271626">
    <property type="component" value="Chromosome"/>
</dbReference>
<reference evidence="2 3" key="1">
    <citation type="submission" date="2018-12" db="EMBL/GenBank/DDBJ databases">
        <authorList>
            <consortium name="Pathogen Informatics"/>
        </authorList>
    </citation>
    <scope>NUCLEOTIDE SEQUENCE [LARGE SCALE GENOMIC DNA]</scope>
    <source>
        <strain evidence="2 3">NCTC10741</strain>
    </source>
</reference>
<evidence type="ECO:0000256" key="1">
    <source>
        <dbReference type="SAM" id="MobiDB-lite"/>
    </source>
</evidence>
<feature type="compositionally biased region" description="Polar residues" evidence="1">
    <location>
        <begin position="87"/>
        <end position="97"/>
    </location>
</feature>
<feature type="region of interest" description="Disordered" evidence="1">
    <location>
        <begin position="77"/>
        <end position="97"/>
    </location>
</feature>
<dbReference type="AlphaFoldDB" id="A0A3P8KTM2"/>
<accession>A0A3P8KTM2</accession>
<dbReference type="EMBL" id="LR131273">
    <property type="protein sequence ID" value="VDR40187.1"/>
    <property type="molecule type" value="Genomic_DNA"/>
</dbReference>
<evidence type="ECO:0000313" key="2">
    <source>
        <dbReference type="EMBL" id="VDR40187.1"/>
    </source>
</evidence>
<dbReference type="OrthoDB" id="4774803at2"/>
<sequence>MAIQRIRLDVAMLDGTEYEDLIVTTRDRMFLGAHAARQKWGNLAEDSDRSLTFLAWQAMKRLGHFDGNFEQFVDQSETVSGKDISTVDPTSTETSAT</sequence>
<proteinExistence type="predicted"/>
<name>A0A3P8KTM2_TSUPA</name>
<dbReference type="RefSeq" id="WP_126197204.1">
    <property type="nucleotide sequence ID" value="NZ_CP085954.1"/>
</dbReference>
<organism evidence="2 3">
    <name type="scientific">Tsukamurella paurometabola</name>
    <name type="common">Corynebacterium paurometabolum</name>
    <dbReference type="NCBI Taxonomy" id="2061"/>
    <lineage>
        <taxon>Bacteria</taxon>
        <taxon>Bacillati</taxon>
        <taxon>Actinomycetota</taxon>
        <taxon>Actinomycetes</taxon>
        <taxon>Mycobacteriales</taxon>
        <taxon>Tsukamurellaceae</taxon>
        <taxon>Tsukamurella</taxon>
    </lineage>
</organism>
<evidence type="ECO:0000313" key="3">
    <source>
        <dbReference type="Proteomes" id="UP000271626"/>
    </source>
</evidence>
<gene>
    <name evidence="2" type="ORF">NCTC10741_03343</name>
</gene>